<dbReference type="PANTHER" id="PTHR11102">
    <property type="entry name" value="SEL-1-LIKE PROTEIN"/>
    <property type="match status" value="1"/>
</dbReference>
<reference evidence="2 3" key="1">
    <citation type="submission" date="2017-01" db="EMBL/GenBank/DDBJ databases">
        <title>The cable genome- insights into the physiology and evolution of filamentous bacteria capable of sulfide oxidation via long distance electron transfer.</title>
        <authorList>
            <person name="Schreiber L."/>
            <person name="Bjerg J.T."/>
            <person name="Boggild A."/>
            <person name="Van De Vossenberg J."/>
            <person name="Meysman F."/>
            <person name="Nielsen L.P."/>
            <person name="Schramm A."/>
            <person name="Kjeldsen K.U."/>
        </authorList>
    </citation>
    <scope>NUCLEOTIDE SEQUENCE [LARGE SCALE GENOMIC DNA]</scope>
    <source>
        <strain evidence="2">A2</strain>
    </source>
</reference>
<dbReference type="EMBL" id="MTKQ01000088">
    <property type="protein sequence ID" value="RWX48489.1"/>
    <property type="molecule type" value="Genomic_DNA"/>
</dbReference>
<dbReference type="Proteomes" id="UP000286862">
    <property type="component" value="Unassembled WGS sequence"/>
</dbReference>
<feature type="signal peptide" evidence="1">
    <location>
        <begin position="1"/>
        <end position="24"/>
    </location>
</feature>
<dbReference type="AlphaFoldDB" id="A0A444J5Y9"/>
<keyword evidence="1" id="KW-0732">Signal</keyword>
<organism evidence="2 3">
    <name type="scientific">Candidatus Electrothrix marina</name>
    <dbReference type="NCBI Taxonomy" id="1859130"/>
    <lineage>
        <taxon>Bacteria</taxon>
        <taxon>Pseudomonadati</taxon>
        <taxon>Thermodesulfobacteriota</taxon>
        <taxon>Desulfobulbia</taxon>
        <taxon>Desulfobulbales</taxon>
        <taxon>Desulfobulbaceae</taxon>
        <taxon>Candidatus Electrothrix</taxon>
    </lineage>
</organism>
<evidence type="ECO:0000313" key="2">
    <source>
        <dbReference type="EMBL" id="RWX48489.1"/>
    </source>
</evidence>
<sequence>MYNIKRIKRVVPLFLLCCVMAACAPVQPPQPTMRIHNSSGVSDRPLDYASYDPSTAVPDDDPEGRIPALEALAQQDPRAAYDLGLRFFRGDGVRQDSYQAIKWMRDAAERGDLEAQKALGRFYLTGLEEMGPDPQEAEKWLKIAVSRGDKESEKLLKEASEARKREIDYRRWRSYWHPRFYGYWHSGYPYRYHWRHGRWYY</sequence>
<gene>
    <name evidence="2" type="ORF">VT99_10884</name>
</gene>
<dbReference type="InterPro" id="IPR050767">
    <property type="entry name" value="Sel1_AlgK"/>
</dbReference>
<evidence type="ECO:0000256" key="1">
    <source>
        <dbReference type="SAM" id="SignalP"/>
    </source>
</evidence>
<protein>
    <submittedName>
        <fullName evidence="2">Sel1 repeat-containing protein</fullName>
    </submittedName>
</protein>
<accession>A0A444J5Y9</accession>
<dbReference type="SUPFAM" id="SSF81901">
    <property type="entry name" value="HCP-like"/>
    <property type="match status" value="1"/>
</dbReference>
<dbReference type="PANTHER" id="PTHR11102:SF160">
    <property type="entry name" value="ERAD-ASSOCIATED E3 UBIQUITIN-PROTEIN LIGASE COMPONENT HRD3"/>
    <property type="match status" value="1"/>
</dbReference>
<evidence type="ECO:0000313" key="3">
    <source>
        <dbReference type="Proteomes" id="UP000286862"/>
    </source>
</evidence>
<proteinExistence type="predicted"/>
<dbReference type="InterPro" id="IPR011990">
    <property type="entry name" value="TPR-like_helical_dom_sf"/>
</dbReference>
<name>A0A444J5Y9_9BACT</name>
<dbReference type="SMART" id="SM00671">
    <property type="entry name" value="SEL1"/>
    <property type="match status" value="2"/>
</dbReference>
<dbReference type="Gene3D" id="1.25.40.10">
    <property type="entry name" value="Tetratricopeptide repeat domain"/>
    <property type="match status" value="1"/>
</dbReference>
<comment type="caution">
    <text evidence="2">The sequence shown here is derived from an EMBL/GenBank/DDBJ whole genome shotgun (WGS) entry which is preliminary data.</text>
</comment>
<feature type="chain" id="PRO_5019424518" evidence="1">
    <location>
        <begin position="25"/>
        <end position="201"/>
    </location>
</feature>
<dbReference type="PROSITE" id="PS51257">
    <property type="entry name" value="PROKAR_LIPOPROTEIN"/>
    <property type="match status" value="1"/>
</dbReference>
<dbReference type="InterPro" id="IPR006597">
    <property type="entry name" value="Sel1-like"/>
</dbReference>
<dbReference type="Pfam" id="PF08238">
    <property type="entry name" value="Sel1"/>
    <property type="match status" value="2"/>
</dbReference>